<keyword evidence="4" id="KW-1185">Reference proteome</keyword>
<dbReference type="InterPro" id="IPR024455">
    <property type="entry name" value="Phage_capsid"/>
</dbReference>
<dbReference type="Gene3D" id="3.30.2320.10">
    <property type="entry name" value="hypothetical protein PF0899 domain"/>
    <property type="match status" value="1"/>
</dbReference>
<evidence type="ECO:0000256" key="1">
    <source>
        <dbReference type="ARBA" id="ARBA00004328"/>
    </source>
</evidence>
<name>A0A1M5QQW4_9FIRM</name>
<dbReference type="AlphaFoldDB" id="A0A1M5QQW4"/>
<proteinExistence type="predicted"/>
<gene>
    <name evidence="3" type="ORF">SAMN04488530_12311</name>
</gene>
<dbReference type="SUPFAM" id="SSF56563">
    <property type="entry name" value="Major capsid protein gp5"/>
    <property type="match status" value="1"/>
</dbReference>
<dbReference type="OrthoDB" id="9786516at2"/>
<dbReference type="Proteomes" id="UP000243255">
    <property type="component" value="Unassembled WGS sequence"/>
</dbReference>
<dbReference type="InterPro" id="IPR054612">
    <property type="entry name" value="Phage_capsid-like_C"/>
</dbReference>
<feature type="domain" description="Phage capsid-like C-terminal" evidence="2">
    <location>
        <begin position="122"/>
        <end position="386"/>
    </location>
</feature>
<evidence type="ECO:0000259" key="2">
    <source>
        <dbReference type="Pfam" id="PF05065"/>
    </source>
</evidence>
<accession>A0A1M5QQW4</accession>
<dbReference type="Gene3D" id="3.30.2400.10">
    <property type="entry name" value="Major capsid protein gp5"/>
    <property type="match status" value="1"/>
</dbReference>
<evidence type="ECO:0000313" key="4">
    <source>
        <dbReference type="Proteomes" id="UP000243255"/>
    </source>
</evidence>
<dbReference type="Pfam" id="PF05065">
    <property type="entry name" value="Phage_capsid"/>
    <property type="match status" value="1"/>
</dbReference>
<sequence>MTIKDLIEKRAKVWETAKNFVETHEDKNGVLSDEDTTTYNKMEKEIEDLTAAIDRQQRAERREAELAKPVNSPITGKPFMGDAKEVKKGRASDAYKDAMLSAMRSNFRNVSNVLQEGVDADGGYLVPEEYDRRLIDVLDGENIMRSLATKITTAGQHKINIAATKPAAAWIEEGGALSFGDATFDQIYLDAYKLHVAIKVTEELLYDNAFGLENYIITQFGKALANAEEDAFLNGNGTGKPTGIFAANGGGQIAATLTAAIKSDDLIDLVYGLKRPYRKNASFIMNDATLASIRKLKDNNGAYIWQPSYKEGEPDRVLGYAVHTSAFAPTNAIAFGDYSYYNIGDRGSRSFAELRELFAGNGMVGYVAKERVDGKLILPEAVQILKLKEETASAKG</sequence>
<evidence type="ECO:0000313" key="3">
    <source>
        <dbReference type="EMBL" id="SHH16150.1"/>
    </source>
</evidence>
<dbReference type="STRING" id="1121321.SAMN04488530_12311"/>
<comment type="subcellular location">
    <subcellularLocation>
        <location evidence="1">Virion</location>
    </subcellularLocation>
</comment>
<dbReference type="RefSeq" id="WP_073126640.1">
    <property type="nucleotide sequence ID" value="NZ_BAABCH010000092.1"/>
</dbReference>
<organism evidence="3 4">
    <name type="scientific">Asaccharospora irregularis DSM 2635</name>
    <dbReference type="NCBI Taxonomy" id="1121321"/>
    <lineage>
        <taxon>Bacteria</taxon>
        <taxon>Bacillati</taxon>
        <taxon>Bacillota</taxon>
        <taxon>Clostridia</taxon>
        <taxon>Peptostreptococcales</taxon>
        <taxon>Peptostreptococcaceae</taxon>
        <taxon>Asaccharospora</taxon>
    </lineage>
</organism>
<dbReference type="EMBL" id="FQWX01000023">
    <property type="protein sequence ID" value="SHH16150.1"/>
    <property type="molecule type" value="Genomic_DNA"/>
</dbReference>
<protein>
    <submittedName>
        <fullName evidence="3">Phage major capsid protein, HK97 family</fullName>
    </submittedName>
</protein>
<dbReference type="NCBIfam" id="TIGR01554">
    <property type="entry name" value="major_cap_HK97"/>
    <property type="match status" value="1"/>
</dbReference>
<reference evidence="4" key="1">
    <citation type="submission" date="2016-11" db="EMBL/GenBank/DDBJ databases">
        <authorList>
            <person name="Varghese N."/>
            <person name="Submissions S."/>
        </authorList>
    </citation>
    <scope>NUCLEOTIDE SEQUENCE [LARGE SCALE GENOMIC DNA]</scope>
    <source>
        <strain evidence="4">DSM 2635</strain>
    </source>
</reference>